<dbReference type="RefSeq" id="WP_156741995.1">
    <property type="nucleotide sequence ID" value="NZ_CACRYJ010000048.1"/>
</dbReference>
<sequence>MAITTGTTWDIVLNAVPTRTTVEQAVSARAAYQDALHSRAVVVDLRPADDRAGSGAIHPDLGAVTIEPRELPTWLVHSGRGTDAILLTQDGTLAAELAAGLDAVGIARTSYVTGGFTAWRTAGLPVITAG</sequence>
<name>A0A7M4DMD6_9MICO</name>
<dbReference type="SUPFAM" id="SSF52821">
    <property type="entry name" value="Rhodanese/Cell cycle control phosphatase"/>
    <property type="match status" value="1"/>
</dbReference>
<protein>
    <submittedName>
        <fullName evidence="2">Molybdopterin biosynthesis protein MoeB</fullName>
    </submittedName>
</protein>
<gene>
    <name evidence="2" type="ORF">HALOF300_03307</name>
</gene>
<dbReference type="SMART" id="SM00450">
    <property type="entry name" value="RHOD"/>
    <property type="match status" value="1"/>
</dbReference>
<dbReference type="InterPro" id="IPR036873">
    <property type="entry name" value="Rhodanese-like_dom_sf"/>
</dbReference>
<evidence type="ECO:0000313" key="2">
    <source>
        <dbReference type="EMBL" id="VZO38546.1"/>
    </source>
</evidence>
<feature type="domain" description="Rhodanese" evidence="1">
    <location>
        <begin position="36"/>
        <end position="128"/>
    </location>
</feature>
<dbReference type="Proteomes" id="UP000419743">
    <property type="component" value="Unassembled WGS sequence"/>
</dbReference>
<evidence type="ECO:0000259" key="1">
    <source>
        <dbReference type="PROSITE" id="PS50206"/>
    </source>
</evidence>
<organism evidence="2 3">
    <name type="scientific">Occultella aeris</name>
    <dbReference type="NCBI Taxonomy" id="2761496"/>
    <lineage>
        <taxon>Bacteria</taxon>
        <taxon>Bacillati</taxon>
        <taxon>Actinomycetota</taxon>
        <taxon>Actinomycetes</taxon>
        <taxon>Micrococcales</taxon>
        <taxon>Ruaniaceae</taxon>
        <taxon>Occultella</taxon>
    </lineage>
</organism>
<proteinExistence type="predicted"/>
<dbReference type="PROSITE" id="PS50206">
    <property type="entry name" value="RHODANESE_3"/>
    <property type="match status" value="1"/>
</dbReference>
<dbReference type="InterPro" id="IPR001763">
    <property type="entry name" value="Rhodanese-like_dom"/>
</dbReference>
<dbReference type="AlphaFoldDB" id="A0A7M4DMD6"/>
<comment type="caution">
    <text evidence="2">The sequence shown here is derived from an EMBL/GenBank/DDBJ whole genome shotgun (WGS) entry which is preliminary data.</text>
</comment>
<dbReference type="Gene3D" id="3.40.250.10">
    <property type="entry name" value="Rhodanese-like domain"/>
    <property type="match status" value="1"/>
</dbReference>
<reference evidence="2 3" key="1">
    <citation type="submission" date="2019-11" db="EMBL/GenBank/DDBJ databases">
        <authorList>
            <person name="Criscuolo A."/>
        </authorList>
    </citation>
    <scope>NUCLEOTIDE SEQUENCE [LARGE SCALE GENOMIC DNA]</scope>
    <source>
        <strain evidence="2">CIP111667</strain>
    </source>
</reference>
<evidence type="ECO:0000313" key="3">
    <source>
        <dbReference type="Proteomes" id="UP000419743"/>
    </source>
</evidence>
<dbReference type="EMBL" id="CACRYJ010000048">
    <property type="protein sequence ID" value="VZO38546.1"/>
    <property type="molecule type" value="Genomic_DNA"/>
</dbReference>
<accession>A0A7M4DMD6</accession>
<keyword evidence="3" id="KW-1185">Reference proteome</keyword>